<evidence type="ECO:0000256" key="1">
    <source>
        <dbReference type="SAM" id="Phobius"/>
    </source>
</evidence>
<gene>
    <name evidence="3" type="ORF">SAMN05216289_11777</name>
</gene>
<dbReference type="STRING" id="578942.SAMN05216289_11777"/>
<feature type="transmembrane region" description="Helical" evidence="1">
    <location>
        <begin position="186"/>
        <end position="209"/>
    </location>
</feature>
<protein>
    <recommendedName>
        <fullName evidence="2">DUF4328 domain-containing protein</fullName>
    </recommendedName>
</protein>
<accession>A0A1I4YHI3</accession>
<feature type="domain" description="DUF4328" evidence="2">
    <location>
        <begin position="59"/>
        <end position="212"/>
    </location>
</feature>
<keyword evidence="1" id="KW-0812">Transmembrane</keyword>
<proteinExistence type="predicted"/>
<dbReference type="InterPro" id="IPR025565">
    <property type="entry name" value="DUF4328"/>
</dbReference>
<dbReference type="AlphaFoldDB" id="A0A1I4YHI3"/>
<feature type="transmembrane region" description="Helical" evidence="1">
    <location>
        <begin position="111"/>
        <end position="128"/>
    </location>
</feature>
<evidence type="ECO:0000259" key="2">
    <source>
        <dbReference type="Pfam" id="PF14219"/>
    </source>
</evidence>
<dbReference type="Proteomes" id="UP000198575">
    <property type="component" value="Unassembled WGS sequence"/>
</dbReference>
<evidence type="ECO:0000313" key="3">
    <source>
        <dbReference type="EMBL" id="SFN37467.1"/>
    </source>
</evidence>
<keyword evidence="1" id="KW-1133">Transmembrane helix</keyword>
<dbReference type="Pfam" id="PF14219">
    <property type="entry name" value="DUF4328"/>
    <property type="match status" value="1"/>
</dbReference>
<dbReference type="OrthoDB" id="4174975at2"/>
<dbReference type="EMBL" id="FOVF01000017">
    <property type="protein sequence ID" value="SFN37467.1"/>
    <property type="molecule type" value="Genomic_DNA"/>
</dbReference>
<organism evidence="3 4">
    <name type="scientific">Dokdonella immobilis</name>
    <dbReference type="NCBI Taxonomy" id="578942"/>
    <lineage>
        <taxon>Bacteria</taxon>
        <taxon>Pseudomonadati</taxon>
        <taxon>Pseudomonadota</taxon>
        <taxon>Gammaproteobacteria</taxon>
        <taxon>Lysobacterales</taxon>
        <taxon>Rhodanobacteraceae</taxon>
        <taxon>Dokdonella</taxon>
    </lineage>
</organism>
<feature type="transmembrane region" description="Helical" evidence="1">
    <location>
        <begin position="148"/>
        <end position="166"/>
    </location>
</feature>
<evidence type="ECO:0000313" key="4">
    <source>
        <dbReference type="Proteomes" id="UP000198575"/>
    </source>
</evidence>
<keyword evidence="4" id="KW-1185">Reference proteome</keyword>
<keyword evidence="1" id="KW-0472">Membrane</keyword>
<feature type="transmembrane region" description="Helical" evidence="1">
    <location>
        <begin position="18"/>
        <end position="39"/>
    </location>
</feature>
<name>A0A1I4YHI3_9GAMM</name>
<feature type="transmembrane region" description="Helical" evidence="1">
    <location>
        <begin position="71"/>
        <end position="91"/>
    </location>
</feature>
<dbReference type="RefSeq" id="WP_092408372.1">
    <property type="nucleotide sequence ID" value="NZ_FOVF01000017.1"/>
</dbReference>
<sequence length="234" mass="26463">MNTIRNYMFRDPDALVRWVRLSIYAQLAISLIAVVAGYLEYGVLSGIRDGVFASQQAAIDAAEASDARQRLIGLAQIVISVVSGFLILRWIHRANWNARALGARNMDFTPGWSIGWYFVPIMNLWKPYMAMKEIWKASARPEGWQGQIVPNLLGLWWFFWIVSSLLGNASFRLMMRAKAVDELIQANIVTVLSDLVTVPLCLVFLVLMIRIHRMQAAGSGVRDLDLKPLRDNAR</sequence>
<reference evidence="3 4" key="1">
    <citation type="submission" date="2016-10" db="EMBL/GenBank/DDBJ databases">
        <authorList>
            <person name="de Groot N.N."/>
        </authorList>
    </citation>
    <scope>NUCLEOTIDE SEQUENCE [LARGE SCALE GENOMIC DNA]</scope>
    <source>
        <strain evidence="3 4">CGMCC 1.7659</strain>
    </source>
</reference>